<evidence type="ECO:0000256" key="1">
    <source>
        <dbReference type="SAM" id="MobiDB-lite"/>
    </source>
</evidence>
<feature type="region of interest" description="Disordered" evidence="1">
    <location>
        <begin position="1"/>
        <end position="25"/>
    </location>
</feature>
<keyword evidence="3" id="KW-1185">Reference proteome</keyword>
<name>A0AAV7WMS9_PLEWA</name>
<evidence type="ECO:0000313" key="3">
    <source>
        <dbReference type="Proteomes" id="UP001066276"/>
    </source>
</evidence>
<protein>
    <submittedName>
        <fullName evidence="2">Uncharacterized protein</fullName>
    </submittedName>
</protein>
<sequence length="110" mass="12468">MTQSELHCHHNSVSSESVDTKRNSTLSHHDYRTRMAVQHAQGDRLGKVLAWLLREVHHGTPAMSIRIQDGTIAPSQLTINENFRNYYRQLYEKPVDLDAGCVLSTGRVPS</sequence>
<dbReference type="Proteomes" id="UP001066276">
    <property type="component" value="Chromosome 1_1"/>
</dbReference>
<dbReference type="EMBL" id="JANPWB010000001">
    <property type="protein sequence ID" value="KAJ1214499.1"/>
    <property type="molecule type" value="Genomic_DNA"/>
</dbReference>
<dbReference type="AlphaFoldDB" id="A0AAV7WMS9"/>
<feature type="compositionally biased region" description="Polar residues" evidence="1">
    <location>
        <begin position="1"/>
        <end position="17"/>
    </location>
</feature>
<comment type="caution">
    <text evidence="2">The sequence shown here is derived from an EMBL/GenBank/DDBJ whole genome shotgun (WGS) entry which is preliminary data.</text>
</comment>
<evidence type="ECO:0000313" key="2">
    <source>
        <dbReference type="EMBL" id="KAJ1214499.1"/>
    </source>
</evidence>
<organism evidence="2 3">
    <name type="scientific">Pleurodeles waltl</name>
    <name type="common">Iberian ribbed newt</name>
    <dbReference type="NCBI Taxonomy" id="8319"/>
    <lineage>
        <taxon>Eukaryota</taxon>
        <taxon>Metazoa</taxon>
        <taxon>Chordata</taxon>
        <taxon>Craniata</taxon>
        <taxon>Vertebrata</taxon>
        <taxon>Euteleostomi</taxon>
        <taxon>Amphibia</taxon>
        <taxon>Batrachia</taxon>
        <taxon>Caudata</taxon>
        <taxon>Salamandroidea</taxon>
        <taxon>Salamandridae</taxon>
        <taxon>Pleurodelinae</taxon>
        <taxon>Pleurodeles</taxon>
    </lineage>
</organism>
<accession>A0AAV7WMS9</accession>
<proteinExistence type="predicted"/>
<reference evidence="2" key="1">
    <citation type="journal article" date="2022" name="bioRxiv">
        <title>Sequencing and chromosome-scale assembly of the giantPleurodeles waltlgenome.</title>
        <authorList>
            <person name="Brown T."/>
            <person name="Elewa A."/>
            <person name="Iarovenko S."/>
            <person name="Subramanian E."/>
            <person name="Araus A.J."/>
            <person name="Petzold A."/>
            <person name="Susuki M."/>
            <person name="Suzuki K.-i.T."/>
            <person name="Hayashi T."/>
            <person name="Toyoda A."/>
            <person name="Oliveira C."/>
            <person name="Osipova E."/>
            <person name="Leigh N.D."/>
            <person name="Simon A."/>
            <person name="Yun M.H."/>
        </authorList>
    </citation>
    <scope>NUCLEOTIDE SEQUENCE</scope>
    <source>
        <strain evidence="2">20211129_DDA</strain>
        <tissue evidence="2">Liver</tissue>
    </source>
</reference>
<gene>
    <name evidence="2" type="ORF">NDU88_002117</name>
</gene>